<dbReference type="WBParaSite" id="NBR_0001247201-mRNA-1">
    <property type="protein sequence ID" value="NBR_0001247201-mRNA-1"/>
    <property type="gene ID" value="NBR_0001247201"/>
</dbReference>
<dbReference type="STRING" id="27835.A0A0N4Y8C9"/>
<sequence length="156" mass="17289">MLGADAKTDVVKEALGDDVAEGIVACDAVDSLLELNVKDEAAAIHERSTRADAIVSLNLFLEKTLAVWHRKLLAQSLSLTFISNIFKDLEREEWYHGYLPFEDIVGLLKNDGDFLIRGLDPDSQHQARVSDPLRDQAGSIRREVSQTSNHVGFSIT</sequence>
<accession>A0A0N4Y8C9</accession>
<dbReference type="InterPro" id="IPR036860">
    <property type="entry name" value="SH2_dom_sf"/>
</dbReference>
<evidence type="ECO:0000313" key="1">
    <source>
        <dbReference type="EMBL" id="VDL76062.1"/>
    </source>
</evidence>
<evidence type="ECO:0000313" key="2">
    <source>
        <dbReference type="Proteomes" id="UP000271162"/>
    </source>
</evidence>
<proteinExistence type="predicted"/>
<name>A0A0N4Y8C9_NIPBR</name>
<dbReference type="Gene3D" id="3.30.505.10">
    <property type="entry name" value="SH2 domain"/>
    <property type="match status" value="1"/>
</dbReference>
<dbReference type="SUPFAM" id="SSF55550">
    <property type="entry name" value="SH2 domain"/>
    <property type="match status" value="1"/>
</dbReference>
<evidence type="ECO:0000313" key="3">
    <source>
        <dbReference type="WBParaSite" id="NBR_0001247201-mRNA-1"/>
    </source>
</evidence>
<keyword evidence="2" id="KW-1185">Reference proteome</keyword>
<dbReference type="AlphaFoldDB" id="A0A0N4Y8C9"/>
<protein>
    <submittedName>
        <fullName evidence="3">SH2 domain-containing protein</fullName>
    </submittedName>
</protein>
<gene>
    <name evidence="1" type="ORF">NBR_LOCUS12473</name>
</gene>
<dbReference type="Proteomes" id="UP000271162">
    <property type="component" value="Unassembled WGS sequence"/>
</dbReference>
<reference evidence="3" key="1">
    <citation type="submission" date="2017-02" db="UniProtKB">
        <authorList>
            <consortium name="WormBaseParasite"/>
        </authorList>
    </citation>
    <scope>IDENTIFICATION</scope>
</reference>
<dbReference type="EMBL" id="UYSL01020770">
    <property type="protein sequence ID" value="VDL76062.1"/>
    <property type="molecule type" value="Genomic_DNA"/>
</dbReference>
<reference evidence="1 2" key="2">
    <citation type="submission" date="2018-11" db="EMBL/GenBank/DDBJ databases">
        <authorList>
            <consortium name="Pathogen Informatics"/>
        </authorList>
    </citation>
    <scope>NUCLEOTIDE SEQUENCE [LARGE SCALE GENOMIC DNA]</scope>
</reference>
<organism evidence="3">
    <name type="scientific">Nippostrongylus brasiliensis</name>
    <name type="common">Rat hookworm</name>
    <dbReference type="NCBI Taxonomy" id="27835"/>
    <lineage>
        <taxon>Eukaryota</taxon>
        <taxon>Metazoa</taxon>
        <taxon>Ecdysozoa</taxon>
        <taxon>Nematoda</taxon>
        <taxon>Chromadorea</taxon>
        <taxon>Rhabditida</taxon>
        <taxon>Rhabditina</taxon>
        <taxon>Rhabditomorpha</taxon>
        <taxon>Strongyloidea</taxon>
        <taxon>Heligmosomidae</taxon>
        <taxon>Nippostrongylus</taxon>
    </lineage>
</organism>